<keyword evidence="8 16" id="KW-0130">Cell adhesion</keyword>
<dbReference type="Gene3D" id="2.60.40.1510">
    <property type="entry name" value="ntegrin, alpha v. Chain A, domain 3"/>
    <property type="match status" value="1"/>
</dbReference>
<evidence type="ECO:0000313" key="22">
    <source>
        <dbReference type="RefSeq" id="XP_031423304.1"/>
    </source>
</evidence>
<dbReference type="Proteomes" id="UP000515152">
    <property type="component" value="Chromosome 1"/>
</dbReference>
<evidence type="ECO:0000256" key="3">
    <source>
        <dbReference type="ARBA" id="ARBA00022692"/>
    </source>
</evidence>
<dbReference type="InterPro" id="IPR013517">
    <property type="entry name" value="FG-GAP"/>
</dbReference>
<evidence type="ECO:0000256" key="13">
    <source>
        <dbReference type="ARBA" id="ARBA00023170"/>
    </source>
</evidence>
<evidence type="ECO:0000256" key="16">
    <source>
        <dbReference type="RuleBase" id="RU003762"/>
    </source>
</evidence>
<dbReference type="Pfam" id="PF08441">
    <property type="entry name" value="Integrin_A_Ig_1"/>
    <property type="match status" value="1"/>
</dbReference>
<feature type="repeat" description="FG-GAP" evidence="15">
    <location>
        <begin position="437"/>
        <end position="500"/>
    </location>
</feature>
<dbReference type="PROSITE" id="PS51470">
    <property type="entry name" value="FG_GAP"/>
    <property type="match status" value="4"/>
</dbReference>
<dbReference type="GeneID" id="105890686"/>
<dbReference type="GO" id="GO:0098609">
    <property type="term" value="P:cell-cell adhesion"/>
    <property type="evidence" value="ECO:0007669"/>
    <property type="project" value="TreeGrafter"/>
</dbReference>
<comment type="similarity">
    <text evidence="2 16">Belongs to the integrin alpha chain family.</text>
</comment>
<dbReference type="Gene3D" id="2.60.40.1530">
    <property type="entry name" value="ntegrin, alpha v. Chain A, domain 4"/>
    <property type="match status" value="1"/>
</dbReference>
<dbReference type="PANTHER" id="PTHR23220">
    <property type="entry name" value="INTEGRIN ALPHA"/>
    <property type="match status" value="1"/>
</dbReference>
<keyword evidence="9 16" id="KW-1133">Transmembrane helix</keyword>
<evidence type="ECO:0000256" key="15">
    <source>
        <dbReference type="PROSITE-ProRule" id="PRU00803"/>
    </source>
</evidence>
<keyword evidence="6" id="KW-0677">Repeat</keyword>
<dbReference type="InterPro" id="IPR028994">
    <property type="entry name" value="Integrin_alpha_N"/>
</dbReference>
<organism evidence="21 22">
    <name type="scientific">Clupea harengus</name>
    <name type="common">Atlantic herring</name>
    <dbReference type="NCBI Taxonomy" id="7950"/>
    <lineage>
        <taxon>Eukaryota</taxon>
        <taxon>Metazoa</taxon>
        <taxon>Chordata</taxon>
        <taxon>Craniata</taxon>
        <taxon>Vertebrata</taxon>
        <taxon>Euteleostomi</taxon>
        <taxon>Actinopterygii</taxon>
        <taxon>Neopterygii</taxon>
        <taxon>Teleostei</taxon>
        <taxon>Clupei</taxon>
        <taxon>Clupeiformes</taxon>
        <taxon>Clupeoidei</taxon>
        <taxon>Clupeidae</taxon>
        <taxon>Clupea</taxon>
    </lineage>
</organism>
<dbReference type="GO" id="GO:0007160">
    <property type="term" value="P:cell-matrix adhesion"/>
    <property type="evidence" value="ECO:0007669"/>
    <property type="project" value="TreeGrafter"/>
</dbReference>
<dbReference type="GO" id="GO:0033627">
    <property type="term" value="P:cell adhesion mediated by integrin"/>
    <property type="evidence" value="ECO:0007669"/>
    <property type="project" value="TreeGrafter"/>
</dbReference>
<feature type="domain" description="Integrin alpha second immunoglobulin-like" evidence="19">
    <location>
        <begin position="633"/>
        <end position="773"/>
    </location>
</feature>
<dbReference type="Pfam" id="PF01839">
    <property type="entry name" value="FG-GAP"/>
    <property type="match status" value="2"/>
</dbReference>
<feature type="repeat" description="FG-GAP" evidence="15">
    <location>
        <begin position="309"/>
        <end position="374"/>
    </location>
</feature>
<dbReference type="KEGG" id="char:105890686"/>
<feature type="repeat" description="FG-GAP" evidence="15">
    <location>
        <begin position="33"/>
        <end position="95"/>
    </location>
</feature>
<evidence type="ECO:0000256" key="2">
    <source>
        <dbReference type="ARBA" id="ARBA00008054"/>
    </source>
</evidence>
<dbReference type="InterPro" id="IPR013649">
    <property type="entry name" value="Integrin_alpha_Ig-like_1"/>
</dbReference>
<keyword evidence="12" id="KW-1015">Disulfide bond</keyword>
<dbReference type="Gene3D" id="2.60.40.1460">
    <property type="entry name" value="Integrin domains. Chain A, domain 2"/>
    <property type="match status" value="1"/>
</dbReference>
<evidence type="ECO:0000256" key="14">
    <source>
        <dbReference type="ARBA" id="ARBA00023180"/>
    </source>
</evidence>
<evidence type="ECO:0000256" key="12">
    <source>
        <dbReference type="ARBA" id="ARBA00023157"/>
    </source>
</evidence>
<protein>
    <submittedName>
        <fullName evidence="22">Integrin alpha-IIb</fullName>
    </submittedName>
</protein>
<keyword evidence="10 16" id="KW-0401">Integrin</keyword>
<evidence type="ECO:0000256" key="1">
    <source>
        <dbReference type="ARBA" id="ARBA00004479"/>
    </source>
</evidence>
<feature type="chain" id="PRO_5028502840" evidence="16">
    <location>
        <begin position="29"/>
        <end position="1062"/>
    </location>
</feature>
<feature type="repeat" description="FG-GAP" evidence="15">
    <location>
        <begin position="376"/>
        <end position="433"/>
    </location>
</feature>
<keyword evidence="14" id="KW-0325">Glycoprotein</keyword>
<dbReference type="InterPro" id="IPR018184">
    <property type="entry name" value="Integrin_alpha_C_CS"/>
</dbReference>
<dbReference type="PANTHER" id="PTHR23220:SF73">
    <property type="entry name" value="INTEGRIN ALPHA-IIB"/>
    <property type="match status" value="1"/>
</dbReference>
<dbReference type="GO" id="GO:0001525">
    <property type="term" value="P:angiogenesis"/>
    <property type="evidence" value="ECO:0007669"/>
    <property type="project" value="TreeGrafter"/>
</dbReference>
<dbReference type="Pfam" id="PF20805">
    <property type="entry name" value="Integrin_A_Ig_2"/>
    <property type="match status" value="1"/>
</dbReference>
<keyword evidence="5 16" id="KW-0732">Signal</keyword>
<keyword evidence="11 16" id="KW-0472">Membrane</keyword>
<evidence type="ECO:0000256" key="6">
    <source>
        <dbReference type="ARBA" id="ARBA00022737"/>
    </source>
</evidence>
<evidence type="ECO:0000313" key="21">
    <source>
        <dbReference type="Proteomes" id="UP000515152"/>
    </source>
</evidence>
<evidence type="ECO:0000256" key="10">
    <source>
        <dbReference type="ARBA" id="ARBA00023037"/>
    </source>
</evidence>
<evidence type="ECO:0000256" key="17">
    <source>
        <dbReference type="SAM" id="MobiDB-lite"/>
    </source>
</evidence>
<keyword evidence="4" id="KW-0479">Metal-binding</keyword>
<accession>A0A6P8FCV2</accession>
<feature type="transmembrane region" description="Helical" evidence="16">
    <location>
        <begin position="1000"/>
        <end position="1022"/>
    </location>
</feature>
<evidence type="ECO:0000259" key="19">
    <source>
        <dbReference type="Pfam" id="PF20805"/>
    </source>
</evidence>
<dbReference type="GO" id="GO:0007229">
    <property type="term" value="P:integrin-mediated signaling pathway"/>
    <property type="evidence" value="ECO:0007669"/>
    <property type="project" value="UniProtKB-KW"/>
</dbReference>
<evidence type="ECO:0000256" key="8">
    <source>
        <dbReference type="ARBA" id="ARBA00022889"/>
    </source>
</evidence>
<sequence>MREERRCLTGGLHLRLLLLVIAPDVHRALNINQNNVTVYSGPEGSYFGFSVDFFQITGQGVSLVVGAPQANSTQTKVEEGGEVYLCPWSADGGTCQSMEFDQKGDEEYKVADLTLKGSKSHQWFGASVRATDKYILACAPLFHWNVLNSFNESQNTPVGNCFLKDVTTGQVSVYSPCREIYVEFHYKSTRYVNDKRYCEAGFSVDITQNGTVVLGAPGSLYFQGQIFTATLEELTDIKRRPRTYTYLPSKGVGREMNAYAFQEIYSDIYSGYSVATGFLTGDNIQDYLVGFPNDRDTSGTVRIYNGRLELKKKLLGTQVAAYFGHAVAVTDINNDGREDILIGAPLFIEQLANQQQREVGQVYVHLQQVRSKFNARPDQTLTGSVPYGRFGASIAPLGDLDKDGYNDVAVGAPSFDGNGRVFIYMGRSEGLSPQHAQVLESPFPSPHTPSAFGYTLRGGTDVDDNGYPDLIVGAWGASKIAVYRTLAVVNAKAQLTLSPDVLNPEEKTCSTTRTKKSVTCFTVIMCISVSGHRIPKSLALSVELQLDKMKQALTRRTLLLHNGQPQESVTHTVQTAHPNTCFNVTAYLRAESEFKDKLSPIFISVNYTLIDTEDAILQGQTSAMAQTRIILDCGPDNICIPDLKLTASAETSRLLIGDENPALLVVEAENQGEGAYETELHISPPTSTHFQGMAAHREGFSRLNCAQRKDNGSVIVVCDLGNPMPSGQKLKAGLLFSVGNLEEVERDVTFHMQIKSKNSHNPDSDPVLLKINVTASATLEMQGASSPMEVVLPIANWEPVERPASLEQVGPYVEHVYMLRNLGPSAVNVKAVMEFPTHRQGSTLLYAFATDSENFLSCSANNASVDPDRLVRAESTVNRTTRGGHQINKREAQTDTPQNPQAQMSRETIHVNCSSEDPCVRVECEVKGLKRQGIAVVRVMARLWVNTFSERPNENYILQSNAHYQVVGMPSKIQPQELPSGQAETHTSVVWREEIKKVPVWWIVVAIASGLLLLALLSYIFWKVGFFNRNRPPCDDDDEDDDTQNLSPEQTEYADVKSPQDT</sequence>
<evidence type="ECO:0000259" key="18">
    <source>
        <dbReference type="Pfam" id="PF08441"/>
    </source>
</evidence>
<dbReference type="OrthoDB" id="5317514at2759"/>
<feature type="region of interest" description="Disordered" evidence="17">
    <location>
        <begin position="879"/>
        <end position="904"/>
    </location>
</feature>
<dbReference type="Pfam" id="PF20806">
    <property type="entry name" value="Integrin_A_Ig_3"/>
    <property type="match status" value="1"/>
</dbReference>
<evidence type="ECO:0000256" key="7">
    <source>
        <dbReference type="ARBA" id="ARBA00022837"/>
    </source>
</evidence>
<dbReference type="RefSeq" id="XP_031423304.1">
    <property type="nucleotide sequence ID" value="XM_031567444.2"/>
</dbReference>
<dbReference type="GO" id="GO:0005178">
    <property type="term" value="F:integrin binding"/>
    <property type="evidence" value="ECO:0007669"/>
    <property type="project" value="TreeGrafter"/>
</dbReference>
<feature type="domain" description="Integrin alpha first immunoglubulin-like" evidence="18">
    <location>
        <begin position="487"/>
        <end position="610"/>
    </location>
</feature>
<feature type="domain" description="Integrin alpha third immunoglobulin-like" evidence="20">
    <location>
        <begin position="779"/>
        <end position="991"/>
    </location>
</feature>
<dbReference type="SUPFAM" id="SSF69179">
    <property type="entry name" value="Integrin domains"/>
    <property type="match status" value="3"/>
</dbReference>
<dbReference type="InterPro" id="IPR032695">
    <property type="entry name" value="Integrin_dom_sf"/>
</dbReference>
<dbReference type="InterPro" id="IPR013519">
    <property type="entry name" value="Int_alpha_beta-p"/>
</dbReference>
<proteinExistence type="inferred from homology"/>
<keyword evidence="21" id="KW-1185">Reference proteome</keyword>
<keyword evidence="13 16" id="KW-0675">Receptor</keyword>
<feature type="region of interest" description="Disordered" evidence="17">
    <location>
        <begin position="1033"/>
        <end position="1062"/>
    </location>
</feature>
<dbReference type="InterPro" id="IPR048285">
    <property type="entry name" value="Integrin_alpha_Ig-like_2"/>
</dbReference>
<dbReference type="FunFam" id="2.60.40.1460:FF:000001">
    <property type="entry name" value="Integrin, alpha V"/>
    <property type="match status" value="1"/>
</dbReference>
<dbReference type="Gene3D" id="1.20.5.930">
    <property type="entry name" value="Bicelle-embedded integrin alpha(iib) transmembrane segment"/>
    <property type="match status" value="1"/>
</dbReference>
<keyword evidence="7" id="KW-0106">Calcium</keyword>
<evidence type="ECO:0000256" key="5">
    <source>
        <dbReference type="ARBA" id="ARBA00022729"/>
    </source>
</evidence>
<evidence type="ECO:0000259" key="20">
    <source>
        <dbReference type="Pfam" id="PF20806"/>
    </source>
</evidence>
<feature type="signal peptide" evidence="16">
    <location>
        <begin position="1"/>
        <end position="28"/>
    </location>
</feature>
<dbReference type="GO" id="GO:0046872">
    <property type="term" value="F:metal ion binding"/>
    <property type="evidence" value="ECO:0007669"/>
    <property type="project" value="UniProtKB-KW"/>
</dbReference>
<evidence type="ECO:0000256" key="4">
    <source>
        <dbReference type="ARBA" id="ARBA00022723"/>
    </source>
</evidence>
<gene>
    <name evidence="22" type="primary">itga2b</name>
</gene>
<dbReference type="PROSITE" id="PS00242">
    <property type="entry name" value="INTEGRIN_ALPHA"/>
    <property type="match status" value="1"/>
</dbReference>
<keyword evidence="3 16" id="KW-0812">Transmembrane</keyword>
<evidence type="ECO:0000256" key="11">
    <source>
        <dbReference type="ARBA" id="ARBA00023136"/>
    </source>
</evidence>
<feature type="compositionally biased region" description="Polar residues" evidence="17">
    <location>
        <begin position="894"/>
        <end position="904"/>
    </location>
</feature>
<dbReference type="PRINTS" id="PR01185">
    <property type="entry name" value="INTEGRINA"/>
</dbReference>
<evidence type="ECO:0000256" key="9">
    <source>
        <dbReference type="ARBA" id="ARBA00022989"/>
    </source>
</evidence>
<dbReference type="FunFam" id="2.60.40.1510:FF:000001">
    <property type="entry name" value="Integrin alpha V"/>
    <property type="match status" value="1"/>
</dbReference>
<name>A0A6P8FCV2_CLUHA</name>
<dbReference type="GO" id="GO:0008305">
    <property type="term" value="C:integrin complex"/>
    <property type="evidence" value="ECO:0007669"/>
    <property type="project" value="InterPro"/>
</dbReference>
<dbReference type="FunFam" id="1.20.5.930:FF:000001">
    <property type="entry name" value="Integrin subunit alpha V"/>
    <property type="match status" value="1"/>
</dbReference>
<dbReference type="CTD" id="3674"/>
<reference evidence="22" key="1">
    <citation type="submission" date="2025-08" db="UniProtKB">
        <authorList>
            <consortium name="RefSeq"/>
        </authorList>
    </citation>
    <scope>IDENTIFICATION</scope>
</reference>
<dbReference type="AlphaFoldDB" id="A0A6P8FCV2"/>
<dbReference type="SUPFAM" id="SSF69318">
    <property type="entry name" value="Integrin alpha N-terminal domain"/>
    <property type="match status" value="1"/>
</dbReference>
<dbReference type="InterPro" id="IPR000413">
    <property type="entry name" value="Integrin_alpha"/>
</dbReference>
<comment type="subcellular location">
    <subcellularLocation>
        <location evidence="1 16">Membrane</location>
        <topology evidence="1 16">Single-pass type I membrane protein</topology>
    </subcellularLocation>
</comment>
<dbReference type="InterPro" id="IPR048286">
    <property type="entry name" value="Integrin_alpha_Ig-like_3"/>
</dbReference>
<dbReference type="GO" id="GO:0009897">
    <property type="term" value="C:external side of plasma membrane"/>
    <property type="evidence" value="ECO:0007669"/>
    <property type="project" value="TreeGrafter"/>
</dbReference>
<dbReference type="SMART" id="SM00191">
    <property type="entry name" value="Int_alpha"/>
    <property type="match status" value="5"/>
</dbReference>
<dbReference type="Gene3D" id="2.130.10.130">
    <property type="entry name" value="Integrin alpha, N-terminal"/>
    <property type="match status" value="1"/>
</dbReference>